<accession>A0A9P0SMF9</accession>
<name>A0A9P0SMF9_PIEBR</name>
<evidence type="ECO:0000256" key="2">
    <source>
        <dbReference type="SAM" id="SignalP"/>
    </source>
</evidence>
<gene>
    <name evidence="3" type="ORF">PIBRA_LOCUS481</name>
</gene>
<feature type="region of interest" description="Disordered" evidence="1">
    <location>
        <begin position="139"/>
        <end position="182"/>
    </location>
</feature>
<protein>
    <recommendedName>
        <fullName evidence="5">Glycine-rich protein</fullName>
    </recommendedName>
</protein>
<keyword evidence="4" id="KW-1185">Reference proteome</keyword>
<organism evidence="3 4">
    <name type="scientific">Pieris brassicae</name>
    <name type="common">White butterfly</name>
    <name type="synonym">Large white butterfly</name>
    <dbReference type="NCBI Taxonomy" id="7116"/>
    <lineage>
        <taxon>Eukaryota</taxon>
        <taxon>Metazoa</taxon>
        <taxon>Ecdysozoa</taxon>
        <taxon>Arthropoda</taxon>
        <taxon>Hexapoda</taxon>
        <taxon>Insecta</taxon>
        <taxon>Pterygota</taxon>
        <taxon>Neoptera</taxon>
        <taxon>Endopterygota</taxon>
        <taxon>Lepidoptera</taxon>
        <taxon>Glossata</taxon>
        <taxon>Ditrysia</taxon>
        <taxon>Papilionoidea</taxon>
        <taxon>Pieridae</taxon>
        <taxon>Pierinae</taxon>
        <taxon>Pieris</taxon>
    </lineage>
</organism>
<evidence type="ECO:0000256" key="1">
    <source>
        <dbReference type="SAM" id="MobiDB-lite"/>
    </source>
</evidence>
<reference evidence="3" key="1">
    <citation type="submission" date="2022-05" db="EMBL/GenBank/DDBJ databases">
        <authorList>
            <person name="Okamura Y."/>
        </authorList>
    </citation>
    <scope>NUCLEOTIDE SEQUENCE</scope>
</reference>
<keyword evidence="2" id="KW-0732">Signal</keyword>
<evidence type="ECO:0008006" key="5">
    <source>
        <dbReference type="Google" id="ProtNLM"/>
    </source>
</evidence>
<sequence length="201" mass="22069">METFSFFFLTFLSVISANPFRHRRFGHRYDYENGMRPEFENGMRPGFENGILPPGMDIENGMLPGIEMGFENSMNPDNAMIPGFGSNLETGRRNGISRDGLGYFGQFSNGNDYAGRHFNKGASGVETHGVHNAAGKHYHNIGSHHHHSKSIKEEDSDESHNIGGGEGFDNSAHSGAGFQNYQNGAEEYGNQFANGAAGVRM</sequence>
<dbReference type="Proteomes" id="UP001152562">
    <property type="component" value="Unassembled WGS sequence"/>
</dbReference>
<feature type="compositionally biased region" description="Polar residues" evidence="1">
    <location>
        <begin position="171"/>
        <end position="182"/>
    </location>
</feature>
<dbReference type="AlphaFoldDB" id="A0A9P0SMF9"/>
<feature type="chain" id="PRO_5040328547" description="Glycine-rich protein" evidence="2">
    <location>
        <begin position="18"/>
        <end position="201"/>
    </location>
</feature>
<feature type="signal peptide" evidence="2">
    <location>
        <begin position="1"/>
        <end position="17"/>
    </location>
</feature>
<comment type="caution">
    <text evidence="3">The sequence shown here is derived from an EMBL/GenBank/DDBJ whole genome shotgun (WGS) entry which is preliminary data.</text>
</comment>
<feature type="compositionally biased region" description="Basic residues" evidence="1">
    <location>
        <begin position="139"/>
        <end position="149"/>
    </location>
</feature>
<evidence type="ECO:0000313" key="4">
    <source>
        <dbReference type="Proteomes" id="UP001152562"/>
    </source>
</evidence>
<proteinExistence type="predicted"/>
<dbReference type="EMBL" id="CALOZG010000001">
    <property type="protein sequence ID" value="CAH3863307.1"/>
    <property type="molecule type" value="Genomic_DNA"/>
</dbReference>
<evidence type="ECO:0000313" key="3">
    <source>
        <dbReference type="EMBL" id="CAH3863307.1"/>
    </source>
</evidence>